<feature type="domain" description="Abnormal cell migration protein 18-like fibronectin type I" evidence="2">
    <location>
        <begin position="143"/>
        <end position="181"/>
    </location>
</feature>
<proteinExistence type="predicted"/>
<keyword evidence="3" id="KW-1185">Reference proteome</keyword>
<accession>A0A915D277</accession>
<reference evidence="4" key="1">
    <citation type="submission" date="2022-11" db="UniProtKB">
        <authorList>
            <consortium name="WormBaseParasite"/>
        </authorList>
    </citation>
    <scope>IDENTIFICATION</scope>
</reference>
<feature type="domain" description="Abnormal cell migration protein 18-like fibronectin type I" evidence="2">
    <location>
        <begin position="75"/>
        <end position="125"/>
    </location>
</feature>
<dbReference type="Pfam" id="PF23003">
    <property type="entry name" value="Fn1_2"/>
    <property type="match status" value="2"/>
</dbReference>
<feature type="chain" id="PRO_5037643447" description="Abnormal cell migration protein 18-like fibronectin type I domain-containing protein" evidence="1">
    <location>
        <begin position="24"/>
        <end position="292"/>
    </location>
</feature>
<sequence>MSKLFVYFNCILILLVIDHLVLCEISLDENDGSSSIVLVPHGEDPLSSKDRIVIPQAKDGRQPPLPCIVAETGSHAQTYEHNQTFRKGSFHYRCANGTAEVIACVADDAAVIQISRTFLRNGETYAEYILGRRETVTYEQKSTCFENGIHYDVGDSFRNGSFKLVCKENGVVIEGCYNNSKPEAFCELMDNGKIRYTINLLGCRKGNEMYGEGQIWTDKHIRYQCSNQGTTRRIFVDLGRDVLMSGIVHRCYKLNNTTFYHRFACDEGKSLQECVNESSILPKELFAMSQIV</sequence>
<organism evidence="3 4">
    <name type="scientific">Ditylenchus dipsaci</name>
    <dbReference type="NCBI Taxonomy" id="166011"/>
    <lineage>
        <taxon>Eukaryota</taxon>
        <taxon>Metazoa</taxon>
        <taxon>Ecdysozoa</taxon>
        <taxon>Nematoda</taxon>
        <taxon>Chromadorea</taxon>
        <taxon>Rhabditida</taxon>
        <taxon>Tylenchina</taxon>
        <taxon>Tylenchomorpha</taxon>
        <taxon>Sphaerularioidea</taxon>
        <taxon>Anguinidae</taxon>
        <taxon>Anguininae</taxon>
        <taxon>Ditylenchus</taxon>
    </lineage>
</organism>
<evidence type="ECO:0000256" key="1">
    <source>
        <dbReference type="SAM" id="SignalP"/>
    </source>
</evidence>
<name>A0A915D277_9BILA</name>
<evidence type="ECO:0000313" key="3">
    <source>
        <dbReference type="Proteomes" id="UP000887574"/>
    </source>
</evidence>
<dbReference type="Proteomes" id="UP000887574">
    <property type="component" value="Unplaced"/>
</dbReference>
<dbReference type="WBParaSite" id="jg15141">
    <property type="protein sequence ID" value="jg15141"/>
    <property type="gene ID" value="jg15141"/>
</dbReference>
<dbReference type="InterPro" id="IPR055119">
    <property type="entry name" value="Mig18_Fn1"/>
</dbReference>
<keyword evidence="1" id="KW-0732">Signal</keyword>
<dbReference type="AlphaFoldDB" id="A0A915D277"/>
<evidence type="ECO:0000259" key="2">
    <source>
        <dbReference type="Pfam" id="PF23003"/>
    </source>
</evidence>
<evidence type="ECO:0000313" key="4">
    <source>
        <dbReference type="WBParaSite" id="jg15141"/>
    </source>
</evidence>
<feature type="signal peptide" evidence="1">
    <location>
        <begin position="1"/>
        <end position="23"/>
    </location>
</feature>
<protein>
    <recommendedName>
        <fullName evidence="2">Abnormal cell migration protein 18-like fibronectin type I domain-containing protein</fullName>
    </recommendedName>
</protein>